<feature type="compositionally biased region" description="Low complexity" evidence="15">
    <location>
        <begin position="324"/>
        <end position="339"/>
    </location>
</feature>
<dbReference type="GO" id="GO:0005675">
    <property type="term" value="C:transcription factor TFIIH holo complex"/>
    <property type="evidence" value="ECO:0007669"/>
    <property type="project" value="UniProtKB-UniRule"/>
</dbReference>
<evidence type="ECO:0000256" key="6">
    <source>
        <dbReference type="ARBA" id="ARBA00022763"/>
    </source>
</evidence>
<evidence type="ECO:0000256" key="1">
    <source>
        <dbReference type="ARBA" id="ARBA00002817"/>
    </source>
</evidence>
<dbReference type="InterPro" id="IPR004600">
    <property type="entry name" value="TFIIH_Tfb4/GTF2H3"/>
</dbReference>
<dbReference type="AlphaFoldDB" id="A0A8H5D1V9"/>
<dbReference type="EMBL" id="JAACJO010000012">
    <property type="protein sequence ID" value="KAF5351960.1"/>
    <property type="molecule type" value="Genomic_DNA"/>
</dbReference>
<evidence type="ECO:0000256" key="14">
    <source>
        <dbReference type="RuleBase" id="RU368090"/>
    </source>
</evidence>
<dbReference type="OrthoDB" id="17307at2759"/>
<dbReference type="GO" id="GO:0006355">
    <property type="term" value="P:regulation of DNA-templated transcription"/>
    <property type="evidence" value="ECO:0007669"/>
    <property type="project" value="InterPro"/>
</dbReference>
<keyword evidence="8 14" id="KW-0862">Zinc</keyword>
<keyword evidence="5 14" id="KW-0479">Metal-binding</keyword>
<comment type="function">
    <text evidence="1 14">Component of the general transcription and DNA repair factor IIH (TFIIH) core complex, which is involved in general and transcription-coupled nucleotide excision repair (NER) of damaged DNA and, when complexed to TFIIK, in RNA transcription by RNA polymerase II. In NER, TFIIH acts by opening DNA around the lesion to allow the excision of the damaged oligonucleotide and its replacement by a new DNA fragment. In transcription, TFIIH has an essential role in transcription initiation. When the pre-initiation complex (PIC) has been established, TFIIH is required for promoter opening and promoter escape. Phosphorylation of the C-terminal tail (CTD) of the largest subunit of RNA polymerase II by the kinase module TFIIK controls the initiation of transcription.</text>
</comment>
<evidence type="ECO:0000256" key="12">
    <source>
        <dbReference type="ARBA" id="ARBA00023242"/>
    </source>
</evidence>
<gene>
    <name evidence="16" type="ORF">D9756_007562</name>
</gene>
<keyword evidence="9 14" id="KW-0805">Transcription regulation</keyword>
<evidence type="ECO:0000256" key="9">
    <source>
        <dbReference type="ARBA" id="ARBA00023015"/>
    </source>
</evidence>
<dbReference type="InterPro" id="IPR036465">
    <property type="entry name" value="vWFA_dom_sf"/>
</dbReference>
<evidence type="ECO:0000256" key="7">
    <source>
        <dbReference type="ARBA" id="ARBA00022771"/>
    </source>
</evidence>
<evidence type="ECO:0000256" key="3">
    <source>
        <dbReference type="ARBA" id="ARBA00005273"/>
    </source>
</evidence>
<evidence type="ECO:0000256" key="10">
    <source>
        <dbReference type="ARBA" id="ARBA00023163"/>
    </source>
</evidence>
<evidence type="ECO:0000256" key="4">
    <source>
        <dbReference type="ARBA" id="ARBA00021280"/>
    </source>
</evidence>
<protein>
    <recommendedName>
        <fullName evidence="4 14">General transcription and DNA repair factor IIH subunit TFB4</fullName>
        <shortName evidence="14">TFIIH subunit TFB4</shortName>
    </recommendedName>
    <alternativeName>
        <fullName evidence="13 14">RNA polymerase II transcription factor B subunit 4</fullName>
    </alternativeName>
</protein>
<dbReference type="GO" id="GO:0006289">
    <property type="term" value="P:nucleotide-excision repair"/>
    <property type="evidence" value="ECO:0007669"/>
    <property type="project" value="UniProtKB-UniRule"/>
</dbReference>
<evidence type="ECO:0000256" key="15">
    <source>
        <dbReference type="SAM" id="MobiDB-lite"/>
    </source>
</evidence>
<accession>A0A8H5D1V9</accession>
<keyword evidence="7 14" id="KW-0863">Zinc-finger</keyword>
<feature type="compositionally biased region" description="Polar residues" evidence="15">
    <location>
        <begin position="359"/>
        <end position="379"/>
    </location>
</feature>
<keyword evidence="6 14" id="KW-0227">DNA damage</keyword>
<organism evidence="16 17">
    <name type="scientific">Leucocoprinus leucothites</name>
    <dbReference type="NCBI Taxonomy" id="201217"/>
    <lineage>
        <taxon>Eukaryota</taxon>
        <taxon>Fungi</taxon>
        <taxon>Dikarya</taxon>
        <taxon>Basidiomycota</taxon>
        <taxon>Agaricomycotina</taxon>
        <taxon>Agaricomycetes</taxon>
        <taxon>Agaricomycetidae</taxon>
        <taxon>Agaricales</taxon>
        <taxon>Agaricineae</taxon>
        <taxon>Agaricaceae</taxon>
        <taxon>Leucocoprinus</taxon>
    </lineage>
</organism>
<dbReference type="PANTHER" id="PTHR12831:SF0">
    <property type="entry name" value="GENERAL TRANSCRIPTION FACTOR IIH SUBUNIT 3"/>
    <property type="match status" value="1"/>
</dbReference>
<evidence type="ECO:0000256" key="13">
    <source>
        <dbReference type="ARBA" id="ARBA00033341"/>
    </source>
</evidence>
<comment type="caution">
    <text evidence="16">The sequence shown here is derived from an EMBL/GenBank/DDBJ whole genome shotgun (WGS) entry which is preliminary data.</text>
</comment>
<dbReference type="Proteomes" id="UP000559027">
    <property type="component" value="Unassembled WGS sequence"/>
</dbReference>
<proteinExistence type="inferred from homology"/>
<comment type="similarity">
    <text evidence="3 14">Belongs to the TFB4 family.</text>
</comment>
<comment type="subunit">
    <text evidence="14">Component of the 7-subunit TFIIH core complex composed of XPB/SSL2, XPD/RAD3, SSL1, TFB1, TFB2, TFB4 and TFB5, which is active in NER. The core complex associates with the 3-subunit CTD-kinase module TFIIK composed of CCL1, KIN28 and TFB3 to form the 10-subunit holoenzyme (holo-TFIIH) active in transcription.</text>
</comment>
<comment type="subcellular location">
    <subcellularLocation>
        <location evidence="2 14">Nucleus</location>
    </subcellularLocation>
</comment>
<keyword evidence="10 14" id="KW-0804">Transcription</keyword>
<reference evidence="16 17" key="1">
    <citation type="journal article" date="2020" name="ISME J.">
        <title>Uncovering the hidden diversity of litter-decomposition mechanisms in mushroom-forming fungi.</title>
        <authorList>
            <person name="Floudas D."/>
            <person name="Bentzer J."/>
            <person name="Ahren D."/>
            <person name="Johansson T."/>
            <person name="Persson P."/>
            <person name="Tunlid A."/>
        </authorList>
    </citation>
    <scope>NUCLEOTIDE SEQUENCE [LARGE SCALE GENOMIC DNA]</scope>
    <source>
        <strain evidence="16 17">CBS 146.42</strain>
    </source>
</reference>
<dbReference type="PANTHER" id="PTHR12831">
    <property type="entry name" value="TRANSCRIPTION INITIATION FACTOR IIH TFIIH , POLYPEPTIDE 3-RELATED"/>
    <property type="match status" value="1"/>
</dbReference>
<dbReference type="Pfam" id="PF03850">
    <property type="entry name" value="Tfb4"/>
    <property type="match status" value="1"/>
</dbReference>
<name>A0A8H5D1V9_9AGAR</name>
<sequence>MDASSHLSVVLDLPPAQWHRAAHHGLPLSDFLSHVLVFLHAHIAANAENSLAVFGAFPGSSTLLYSSADPVPEHLPIHPNSYPPFAALDHAVNRRIHAHLDALDDSSADPSALIAAITKALCYVNRLSLSPAANTNPSAERDPSVLPDPRLLVLSVSPDLATSYIPIMNSVFSAQKLKVTIDVCQVFGPDTVFLQQAAHLTGGSYIHLERRDALLQYLIMAFLPSPAIRNVIAVPTQDKVDFRAACFCHKNIVDVGFVCSVCLSIFCQPVPVCSTCRTKFPIKTLQRLNQSRPPLPSTPNGPGATTPRSNPGTPRIGPGGTNGTAVARSVSTSATTAASGELPHSSTIGLGTPNGNGNVGRSLSMGTPVTNTSPNGTAR</sequence>
<evidence type="ECO:0000256" key="11">
    <source>
        <dbReference type="ARBA" id="ARBA00023204"/>
    </source>
</evidence>
<keyword evidence="12 14" id="KW-0539">Nucleus</keyword>
<evidence type="ECO:0000313" key="16">
    <source>
        <dbReference type="EMBL" id="KAF5351960.1"/>
    </source>
</evidence>
<feature type="region of interest" description="Disordered" evidence="15">
    <location>
        <begin position="287"/>
        <end position="379"/>
    </location>
</feature>
<keyword evidence="11 14" id="KW-0234">DNA repair</keyword>
<dbReference type="GO" id="GO:0000439">
    <property type="term" value="C:transcription factor TFIIH core complex"/>
    <property type="evidence" value="ECO:0007669"/>
    <property type="project" value="UniProtKB-UniRule"/>
</dbReference>
<dbReference type="Gene3D" id="3.40.50.410">
    <property type="entry name" value="von Willebrand factor, type A domain"/>
    <property type="match status" value="1"/>
</dbReference>
<evidence type="ECO:0000256" key="2">
    <source>
        <dbReference type="ARBA" id="ARBA00004123"/>
    </source>
</evidence>
<keyword evidence="17" id="KW-1185">Reference proteome</keyword>
<evidence type="ECO:0000313" key="17">
    <source>
        <dbReference type="Proteomes" id="UP000559027"/>
    </source>
</evidence>
<evidence type="ECO:0000256" key="5">
    <source>
        <dbReference type="ARBA" id="ARBA00022723"/>
    </source>
</evidence>
<evidence type="ECO:0000256" key="8">
    <source>
        <dbReference type="ARBA" id="ARBA00022833"/>
    </source>
</evidence>
<dbReference type="GO" id="GO:0008270">
    <property type="term" value="F:zinc ion binding"/>
    <property type="evidence" value="ECO:0007669"/>
    <property type="project" value="UniProtKB-KW"/>
</dbReference>